<accession>A0A8J2PH46</accession>
<feature type="non-terminal residue" evidence="2">
    <location>
        <position position="1"/>
    </location>
</feature>
<dbReference type="Proteomes" id="UP000708208">
    <property type="component" value="Unassembled WGS sequence"/>
</dbReference>
<dbReference type="AlphaFoldDB" id="A0A8J2PH46"/>
<evidence type="ECO:0000313" key="2">
    <source>
        <dbReference type="EMBL" id="CAG7785954.1"/>
    </source>
</evidence>
<feature type="compositionally biased region" description="Basic residues" evidence="1">
    <location>
        <begin position="21"/>
        <end position="53"/>
    </location>
</feature>
<protein>
    <submittedName>
        <fullName evidence="2">Uncharacterized protein</fullName>
    </submittedName>
</protein>
<evidence type="ECO:0000313" key="3">
    <source>
        <dbReference type="Proteomes" id="UP000708208"/>
    </source>
</evidence>
<keyword evidence="3" id="KW-1185">Reference proteome</keyword>
<proteinExistence type="predicted"/>
<comment type="caution">
    <text evidence="2">The sequence shown here is derived from an EMBL/GenBank/DDBJ whole genome shotgun (WGS) entry which is preliminary data.</text>
</comment>
<feature type="region of interest" description="Disordered" evidence="1">
    <location>
        <begin position="1"/>
        <end position="69"/>
    </location>
</feature>
<feature type="compositionally biased region" description="Basic and acidic residues" evidence="1">
    <location>
        <begin position="54"/>
        <end position="69"/>
    </location>
</feature>
<name>A0A8J2PH46_9HEXA</name>
<dbReference type="EMBL" id="CAJVCH010308048">
    <property type="protein sequence ID" value="CAG7785954.1"/>
    <property type="molecule type" value="Genomic_DNA"/>
</dbReference>
<sequence>MSEEGRIGSQELGEDKMEKRRVSRYRSRSRSRRSRSRERRSSKRSSRSRHRSRSRSDEILQRRRHHEEL</sequence>
<evidence type="ECO:0000256" key="1">
    <source>
        <dbReference type="SAM" id="MobiDB-lite"/>
    </source>
</evidence>
<reference evidence="2" key="1">
    <citation type="submission" date="2021-06" db="EMBL/GenBank/DDBJ databases">
        <authorList>
            <person name="Hodson N. C."/>
            <person name="Mongue J. A."/>
            <person name="Jaron S. K."/>
        </authorList>
    </citation>
    <scope>NUCLEOTIDE SEQUENCE</scope>
</reference>
<organism evidence="2 3">
    <name type="scientific">Allacma fusca</name>
    <dbReference type="NCBI Taxonomy" id="39272"/>
    <lineage>
        <taxon>Eukaryota</taxon>
        <taxon>Metazoa</taxon>
        <taxon>Ecdysozoa</taxon>
        <taxon>Arthropoda</taxon>
        <taxon>Hexapoda</taxon>
        <taxon>Collembola</taxon>
        <taxon>Symphypleona</taxon>
        <taxon>Sminthuridae</taxon>
        <taxon>Allacma</taxon>
    </lineage>
</organism>
<gene>
    <name evidence="2" type="ORF">AFUS01_LOCUS24548</name>
</gene>